<organism evidence="3 4">
    <name type="scientific">Cyclotella cryptica</name>
    <dbReference type="NCBI Taxonomy" id="29204"/>
    <lineage>
        <taxon>Eukaryota</taxon>
        <taxon>Sar</taxon>
        <taxon>Stramenopiles</taxon>
        <taxon>Ochrophyta</taxon>
        <taxon>Bacillariophyta</taxon>
        <taxon>Coscinodiscophyceae</taxon>
        <taxon>Thalassiosirophycidae</taxon>
        <taxon>Stephanodiscales</taxon>
        <taxon>Stephanodiscaceae</taxon>
        <taxon>Cyclotella</taxon>
    </lineage>
</organism>
<keyword evidence="4" id="KW-1185">Reference proteome</keyword>
<dbReference type="Proteomes" id="UP001516023">
    <property type="component" value="Unassembled WGS sequence"/>
</dbReference>
<reference evidence="3 4" key="1">
    <citation type="journal article" date="2020" name="G3 (Bethesda)">
        <title>Improved Reference Genome for Cyclotella cryptica CCMP332, a Model for Cell Wall Morphogenesis, Salinity Adaptation, and Lipid Production in Diatoms (Bacillariophyta).</title>
        <authorList>
            <person name="Roberts W.R."/>
            <person name="Downey K.M."/>
            <person name="Ruck E.C."/>
            <person name="Traller J.C."/>
            <person name="Alverson A.J."/>
        </authorList>
    </citation>
    <scope>NUCLEOTIDE SEQUENCE [LARGE SCALE GENOMIC DNA]</scope>
    <source>
        <strain evidence="3 4">CCMP332</strain>
    </source>
</reference>
<dbReference type="EMBL" id="JABMIG020000179">
    <property type="protein sequence ID" value="KAL3787218.1"/>
    <property type="molecule type" value="Genomic_DNA"/>
</dbReference>
<dbReference type="AlphaFoldDB" id="A0ABD3PHM2"/>
<accession>A0ABD3PHM2</accession>
<protein>
    <recommendedName>
        <fullName evidence="5">C2H2-type domain-containing protein</fullName>
    </recommendedName>
</protein>
<keyword evidence="1" id="KW-0175">Coiled coil</keyword>
<evidence type="ECO:0000313" key="4">
    <source>
        <dbReference type="Proteomes" id="UP001516023"/>
    </source>
</evidence>
<comment type="caution">
    <text evidence="3">The sequence shown here is derived from an EMBL/GenBank/DDBJ whole genome shotgun (WGS) entry which is preliminary data.</text>
</comment>
<sequence>MDEIQAAAEIIVPSLPPEDEIQHAVNAAVEEMTEKPKRIHRAKPLTPKQAVTKFWNRGIYVIFNDDLDVDPNHGGERKSKYIVRCRCSPACKTSFASWDSYAYNRHFSYKKHLKWEGMRKESGWDEGEAYRDFVKFIEMTLEDSEEEEEEEEHVRGRKRGRKSVDAKALNVQLDSKSVNKPSEERRKQELHYMNLWREARSELKAMRQELKEEKVAEAIEELKADIVGLKKKKEEWARLLGIEGCDV</sequence>
<evidence type="ECO:0000313" key="3">
    <source>
        <dbReference type="EMBL" id="KAL3787218.1"/>
    </source>
</evidence>
<feature type="region of interest" description="Disordered" evidence="2">
    <location>
        <begin position="142"/>
        <end position="163"/>
    </location>
</feature>
<name>A0ABD3PHM2_9STRA</name>
<evidence type="ECO:0000256" key="1">
    <source>
        <dbReference type="SAM" id="Coils"/>
    </source>
</evidence>
<evidence type="ECO:0008006" key="5">
    <source>
        <dbReference type="Google" id="ProtNLM"/>
    </source>
</evidence>
<gene>
    <name evidence="3" type="ORF">HJC23_004259</name>
</gene>
<proteinExistence type="predicted"/>
<feature type="coiled-coil region" evidence="1">
    <location>
        <begin position="193"/>
        <end position="239"/>
    </location>
</feature>
<evidence type="ECO:0000256" key="2">
    <source>
        <dbReference type="SAM" id="MobiDB-lite"/>
    </source>
</evidence>
<feature type="compositionally biased region" description="Acidic residues" evidence="2">
    <location>
        <begin position="142"/>
        <end position="151"/>
    </location>
</feature>